<protein>
    <submittedName>
        <fullName evidence="1">Uncharacterized protein</fullName>
    </submittedName>
</protein>
<proteinExistence type="predicted"/>
<gene>
    <name evidence="1" type="ORF">GSTUAT00007897001</name>
</gene>
<dbReference type="EMBL" id="LN891153">
    <property type="protein sequence ID" value="CUS08027.1"/>
    <property type="molecule type" value="Genomic_DNA"/>
</dbReference>
<accession>A0A292PNG2</accession>
<dbReference type="Proteomes" id="UP001412239">
    <property type="component" value="Unassembled WGS sequence"/>
</dbReference>
<evidence type="ECO:0000313" key="1">
    <source>
        <dbReference type="EMBL" id="CUS08027.1"/>
    </source>
</evidence>
<reference evidence="1" key="1">
    <citation type="submission" date="2015-10" db="EMBL/GenBank/DDBJ databases">
        <authorList>
            <person name="Regsiter A."/>
            <person name="william w."/>
        </authorList>
    </citation>
    <scope>NUCLEOTIDE SEQUENCE</scope>
    <source>
        <strain evidence="1">Montdore</strain>
    </source>
</reference>
<keyword evidence="2" id="KW-1185">Reference proteome</keyword>
<evidence type="ECO:0000313" key="2">
    <source>
        <dbReference type="Proteomes" id="UP001412239"/>
    </source>
</evidence>
<name>A0A292PNG2_9PEZI</name>
<sequence>MYLVHSNHPLFPPRPYPILVLSSSTQKFLTGTTAVLSLPVLLPTSRSLA</sequence>
<organism evidence="1 2">
    <name type="scientific">Tuber aestivum</name>
    <name type="common">summer truffle</name>
    <dbReference type="NCBI Taxonomy" id="59557"/>
    <lineage>
        <taxon>Eukaryota</taxon>
        <taxon>Fungi</taxon>
        <taxon>Dikarya</taxon>
        <taxon>Ascomycota</taxon>
        <taxon>Pezizomycotina</taxon>
        <taxon>Pezizomycetes</taxon>
        <taxon>Pezizales</taxon>
        <taxon>Tuberaceae</taxon>
        <taxon>Tuber</taxon>
    </lineage>
</organism>
<dbReference type="AlphaFoldDB" id="A0A292PNG2"/>